<evidence type="ECO:0000256" key="1">
    <source>
        <dbReference type="SAM" id="Phobius"/>
    </source>
</evidence>
<dbReference type="AlphaFoldDB" id="A0A3B0Y3X3"/>
<dbReference type="EMBL" id="UOFI01000186">
    <property type="protein sequence ID" value="VAW70072.1"/>
    <property type="molecule type" value="Genomic_DNA"/>
</dbReference>
<name>A0A3B0Y3X3_9ZZZZ</name>
<reference evidence="2" key="1">
    <citation type="submission" date="2018-06" db="EMBL/GenBank/DDBJ databases">
        <authorList>
            <person name="Zhirakovskaya E."/>
        </authorList>
    </citation>
    <scope>NUCLEOTIDE SEQUENCE</scope>
</reference>
<evidence type="ECO:0000313" key="2">
    <source>
        <dbReference type="EMBL" id="VAW70072.1"/>
    </source>
</evidence>
<protein>
    <submittedName>
        <fullName evidence="2">Uncharacterized protein</fullName>
    </submittedName>
</protein>
<organism evidence="2">
    <name type="scientific">hydrothermal vent metagenome</name>
    <dbReference type="NCBI Taxonomy" id="652676"/>
    <lineage>
        <taxon>unclassified sequences</taxon>
        <taxon>metagenomes</taxon>
        <taxon>ecological metagenomes</taxon>
    </lineage>
</organism>
<dbReference type="PROSITE" id="PS51257">
    <property type="entry name" value="PROKAR_LIPOPROTEIN"/>
    <property type="match status" value="1"/>
</dbReference>
<keyword evidence="1" id="KW-0812">Transmembrane</keyword>
<gene>
    <name evidence="2" type="ORF">MNBD_GAMMA09-686</name>
</gene>
<proteinExistence type="predicted"/>
<keyword evidence="1" id="KW-1133">Transmembrane helix</keyword>
<feature type="transmembrane region" description="Helical" evidence="1">
    <location>
        <begin position="5"/>
        <end position="25"/>
    </location>
</feature>
<keyword evidence="1" id="KW-0472">Membrane</keyword>
<sequence length="145" mass="16680">MKKIVIYLLLLIVIAGLWYGCIVLFNENMDIQNQMQLSDNTFNAINSLFSVLALVSIVYLLVLLTLDIKHSQVNTINTMLSNKLHLEITALSSLINECDTTLHRYDRWEKAGIKGDYTNAKADVREKMNAYRLKLEHVYEQTSEL</sequence>
<feature type="transmembrane region" description="Helical" evidence="1">
    <location>
        <begin position="45"/>
        <end position="66"/>
    </location>
</feature>
<accession>A0A3B0Y3X3</accession>